<dbReference type="AlphaFoldDB" id="A0A392TJ80"/>
<dbReference type="EMBL" id="LXQA010594929">
    <property type="protein sequence ID" value="MCI61181.1"/>
    <property type="molecule type" value="Genomic_DNA"/>
</dbReference>
<dbReference type="Proteomes" id="UP000265520">
    <property type="component" value="Unassembled WGS sequence"/>
</dbReference>
<evidence type="ECO:0000313" key="1">
    <source>
        <dbReference type="EMBL" id="MCI61181.1"/>
    </source>
</evidence>
<sequence length="59" mass="6487">MAQTTEAQAVKRILRYIKGTNQLGTALTTQSFLHSHFQSLLTTVMQIGVQTVVTEGLPQ</sequence>
<organism evidence="1 2">
    <name type="scientific">Trifolium medium</name>
    <dbReference type="NCBI Taxonomy" id="97028"/>
    <lineage>
        <taxon>Eukaryota</taxon>
        <taxon>Viridiplantae</taxon>
        <taxon>Streptophyta</taxon>
        <taxon>Embryophyta</taxon>
        <taxon>Tracheophyta</taxon>
        <taxon>Spermatophyta</taxon>
        <taxon>Magnoliopsida</taxon>
        <taxon>eudicotyledons</taxon>
        <taxon>Gunneridae</taxon>
        <taxon>Pentapetalae</taxon>
        <taxon>rosids</taxon>
        <taxon>fabids</taxon>
        <taxon>Fabales</taxon>
        <taxon>Fabaceae</taxon>
        <taxon>Papilionoideae</taxon>
        <taxon>50 kb inversion clade</taxon>
        <taxon>NPAAA clade</taxon>
        <taxon>Hologalegina</taxon>
        <taxon>IRL clade</taxon>
        <taxon>Trifolieae</taxon>
        <taxon>Trifolium</taxon>
    </lineage>
</organism>
<accession>A0A392TJ80</accession>
<comment type="caution">
    <text evidence="1">The sequence shown here is derived from an EMBL/GenBank/DDBJ whole genome shotgun (WGS) entry which is preliminary data.</text>
</comment>
<proteinExistence type="predicted"/>
<keyword evidence="2" id="KW-1185">Reference proteome</keyword>
<name>A0A392TJ80_9FABA</name>
<feature type="non-terminal residue" evidence="1">
    <location>
        <position position="59"/>
    </location>
</feature>
<reference evidence="1 2" key="1">
    <citation type="journal article" date="2018" name="Front. Plant Sci.">
        <title>Red Clover (Trifolium pratense) and Zigzag Clover (T. medium) - A Picture of Genomic Similarities and Differences.</title>
        <authorList>
            <person name="Dluhosova J."/>
            <person name="Istvanek J."/>
            <person name="Nedelnik J."/>
            <person name="Repkova J."/>
        </authorList>
    </citation>
    <scope>NUCLEOTIDE SEQUENCE [LARGE SCALE GENOMIC DNA]</scope>
    <source>
        <strain evidence="2">cv. 10/8</strain>
        <tissue evidence="1">Leaf</tissue>
    </source>
</reference>
<protein>
    <submittedName>
        <fullName evidence="1">Uncharacterized protein</fullName>
    </submittedName>
</protein>
<evidence type="ECO:0000313" key="2">
    <source>
        <dbReference type="Proteomes" id="UP000265520"/>
    </source>
</evidence>